<sequence length="56" mass="6424">MFNTNNNEITNHLDTHTRNADDVDQDDTNEVPILEGFDAGRKLEFKKLLSLSHIPE</sequence>
<feature type="region of interest" description="Disordered" evidence="1">
    <location>
        <begin position="1"/>
        <end position="27"/>
    </location>
</feature>
<evidence type="ECO:0000313" key="2">
    <source>
        <dbReference type="EMBL" id="CAJ1905492.1"/>
    </source>
</evidence>
<accession>A0AA86V355</accession>
<reference evidence="2" key="1">
    <citation type="submission" date="2023-10" db="EMBL/GenBank/DDBJ databases">
        <authorList>
            <person name="Domelevo Entfellner J.-B."/>
        </authorList>
    </citation>
    <scope>NUCLEOTIDE SEQUENCE</scope>
</reference>
<evidence type="ECO:0000256" key="1">
    <source>
        <dbReference type="SAM" id="MobiDB-lite"/>
    </source>
</evidence>
<dbReference type="EMBL" id="OY731398">
    <property type="protein sequence ID" value="CAJ1905492.1"/>
    <property type="molecule type" value="Genomic_DNA"/>
</dbReference>
<organism evidence="2 3">
    <name type="scientific">Sphenostylis stenocarpa</name>
    <dbReference type="NCBI Taxonomy" id="92480"/>
    <lineage>
        <taxon>Eukaryota</taxon>
        <taxon>Viridiplantae</taxon>
        <taxon>Streptophyta</taxon>
        <taxon>Embryophyta</taxon>
        <taxon>Tracheophyta</taxon>
        <taxon>Spermatophyta</taxon>
        <taxon>Magnoliopsida</taxon>
        <taxon>eudicotyledons</taxon>
        <taxon>Gunneridae</taxon>
        <taxon>Pentapetalae</taxon>
        <taxon>rosids</taxon>
        <taxon>fabids</taxon>
        <taxon>Fabales</taxon>
        <taxon>Fabaceae</taxon>
        <taxon>Papilionoideae</taxon>
        <taxon>50 kb inversion clade</taxon>
        <taxon>NPAAA clade</taxon>
        <taxon>indigoferoid/millettioid clade</taxon>
        <taxon>Phaseoleae</taxon>
        <taxon>Sphenostylis</taxon>
    </lineage>
</organism>
<dbReference type="Proteomes" id="UP001189624">
    <property type="component" value="Chromosome 1"/>
</dbReference>
<gene>
    <name evidence="2" type="ORF">AYBTSS11_LOCUS3286</name>
</gene>
<dbReference type="AlphaFoldDB" id="A0AA86V355"/>
<proteinExistence type="predicted"/>
<feature type="compositionally biased region" description="Polar residues" evidence="1">
    <location>
        <begin position="1"/>
        <end position="10"/>
    </location>
</feature>
<dbReference type="Gramene" id="rna-AYBTSS11_LOCUS3286">
    <property type="protein sequence ID" value="CAJ1905492.1"/>
    <property type="gene ID" value="gene-AYBTSS11_LOCUS3286"/>
</dbReference>
<name>A0AA86V355_9FABA</name>
<protein>
    <submittedName>
        <fullName evidence="2">Uncharacterized protein</fullName>
    </submittedName>
</protein>
<feature type="compositionally biased region" description="Basic and acidic residues" evidence="1">
    <location>
        <begin position="11"/>
        <end position="21"/>
    </location>
</feature>
<evidence type="ECO:0000313" key="3">
    <source>
        <dbReference type="Proteomes" id="UP001189624"/>
    </source>
</evidence>
<keyword evidence="3" id="KW-1185">Reference proteome</keyword>